<protein>
    <submittedName>
        <fullName evidence="2">Uncharacterized protein</fullName>
    </submittedName>
</protein>
<feature type="chain" id="PRO_5030765638" evidence="1">
    <location>
        <begin position="30"/>
        <end position="317"/>
    </location>
</feature>
<dbReference type="EMBL" id="JACHMY010000001">
    <property type="protein sequence ID" value="MBB5835087.1"/>
    <property type="molecule type" value="Genomic_DNA"/>
</dbReference>
<keyword evidence="3" id="KW-1185">Reference proteome</keyword>
<dbReference type="Proteomes" id="UP000549971">
    <property type="component" value="Unassembled WGS sequence"/>
</dbReference>
<evidence type="ECO:0000256" key="1">
    <source>
        <dbReference type="SAM" id="SignalP"/>
    </source>
</evidence>
<feature type="signal peptide" evidence="1">
    <location>
        <begin position="1"/>
        <end position="29"/>
    </location>
</feature>
<dbReference type="AlphaFoldDB" id="A0A7W9J3Q5"/>
<dbReference type="RefSeq" id="WP_184794777.1">
    <property type="nucleotide sequence ID" value="NZ_JACHMY010000001.1"/>
</dbReference>
<proteinExistence type="predicted"/>
<keyword evidence="1" id="KW-0732">Signal</keyword>
<reference evidence="2 3" key="1">
    <citation type="submission" date="2020-08" db="EMBL/GenBank/DDBJ databases">
        <title>Sequencing the genomes of 1000 actinobacteria strains.</title>
        <authorList>
            <person name="Klenk H.-P."/>
        </authorList>
    </citation>
    <scope>NUCLEOTIDE SEQUENCE [LARGE SCALE GENOMIC DNA]</scope>
    <source>
        <strain evidence="2 3">DSM 28967</strain>
    </source>
</reference>
<accession>A0A7W9J3Q5</accession>
<organism evidence="2 3">
    <name type="scientific">Kribbella italica</name>
    <dbReference type="NCBI Taxonomy" id="1540520"/>
    <lineage>
        <taxon>Bacteria</taxon>
        <taxon>Bacillati</taxon>
        <taxon>Actinomycetota</taxon>
        <taxon>Actinomycetes</taxon>
        <taxon>Propionibacteriales</taxon>
        <taxon>Kribbellaceae</taxon>
        <taxon>Kribbella</taxon>
    </lineage>
</organism>
<gene>
    <name evidence="2" type="ORF">HDA39_001821</name>
</gene>
<comment type="caution">
    <text evidence="2">The sequence shown here is derived from an EMBL/GenBank/DDBJ whole genome shotgun (WGS) entry which is preliminary data.</text>
</comment>
<evidence type="ECO:0000313" key="3">
    <source>
        <dbReference type="Proteomes" id="UP000549971"/>
    </source>
</evidence>
<evidence type="ECO:0000313" key="2">
    <source>
        <dbReference type="EMBL" id="MBB5835087.1"/>
    </source>
</evidence>
<name>A0A7W9J3Q5_9ACTN</name>
<sequence>MRNRFARGLTALSMVIALTVGLPAPTASALEVLGDGACTMYANSAGFGAYCNAGQISPDGQPPPSWRDQLAGRPFIPCRDFPVPAGITLAAPPAGKEWVLRLTIVDYDLEDNDGGPEAHLERAIVPVSAEEKEQCRHEGYMDQYWTYFNETYPDPVLLVKPTYTPRVNVPAYFALAPETSYVLKNYGAIDARNIANYSNVPADGEGQGERLTMQAVVARLTVDPGDGTGPFECLGGTLPIGSDGYDEKADPFHQASTCGHVYKRSSAKQPDGMYTVKLTIHWEVSYWRNSQGWLPVGKADVNAVQRLPVQEVQGIGG</sequence>